<feature type="domain" description="Homeobox" evidence="8">
    <location>
        <begin position="103"/>
        <end position="163"/>
    </location>
</feature>
<feature type="region of interest" description="Disordered" evidence="7">
    <location>
        <begin position="339"/>
        <end position="416"/>
    </location>
</feature>
<feature type="DNA-binding region" description="Homeobox" evidence="5">
    <location>
        <begin position="15"/>
        <end position="74"/>
    </location>
</feature>
<dbReference type="GO" id="GO:0000977">
    <property type="term" value="F:RNA polymerase II transcription regulatory region sequence-specific DNA binding"/>
    <property type="evidence" value="ECO:0007669"/>
    <property type="project" value="TreeGrafter"/>
</dbReference>
<proteinExistence type="predicted"/>
<reference evidence="9" key="1">
    <citation type="journal article" date="2007" name="Am. J. Hum. Genet.">
        <title>Evolutionary conservation of a coding function for D4Z4, the tandem DNA repeat mutated in facioscapulohumeral muscular dystrophy.</title>
        <authorList>
            <person name="Clapp J."/>
            <person name="Mitchell L.M."/>
            <person name="Bolland D.J."/>
            <person name="Fantes J."/>
            <person name="Corcoran A.E."/>
            <person name="Scotting P.J."/>
            <person name="Armour J.A.L."/>
            <person name="Hewitt J.E."/>
        </authorList>
    </citation>
    <scope>NUCLEOTIDE SEQUENCE</scope>
</reference>
<comment type="subcellular location">
    <subcellularLocation>
        <location evidence="1 5 6">Nucleus</location>
    </subcellularLocation>
</comment>
<evidence type="ECO:0000256" key="2">
    <source>
        <dbReference type="ARBA" id="ARBA00023125"/>
    </source>
</evidence>
<keyword evidence="2 5" id="KW-0238">DNA-binding</keyword>
<evidence type="ECO:0000256" key="4">
    <source>
        <dbReference type="ARBA" id="ARBA00023242"/>
    </source>
</evidence>
<dbReference type="InterPro" id="IPR051306">
    <property type="entry name" value="Homeobox_regulator"/>
</dbReference>
<dbReference type="SMART" id="SM00389">
    <property type="entry name" value="HOX"/>
    <property type="match status" value="2"/>
</dbReference>
<dbReference type="Pfam" id="PF00046">
    <property type="entry name" value="Homeodomain"/>
    <property type="match status" value="2"/>
</dbReference>
<dbReference type="AlphaFoldDB" id="A7E3J7"/>
<evidence type="ECO:0000259" key="8">
    <source>
        <dbReference type="PROSITE" id="PS50071"/>
    </source>
</evidence>
<evidence type="ECO:0000256" key="5">
    <source>
        <dbReference type="PROSITE-ProRule" id="PRU00108"/>
    </source>
</evidence>
<feature type="region of interest" description="Disordered" evidence="7">
    <location>
        <begin position="1"/>
        <end position="46"/>
    </location>
</feature>
<name>A7E3J7_LOXAF</name>
<evidence type="ECO:0000256" key="7">
    <source>
        <dbReference type="SAM" id="MobiDB-lite"/>
    </source>
</evidence>
<feature type="compositionally biased region" description="Basic and acidic residues" evidence="7">
    <location>
        <begin position="18"/>
        <end position="30"/>
    </location>
</feature>
<dbReference type="Gene3D" id="1.10.10.60">
    <property type="entry name" value="Homeodomain-like"/>
    <property type="match status" value="2"/>
</dbReference>
<evidence type="ECO:0000256" key="3">
    <source>
        <dbReference type="ARBA" id="ARBA00023155"/>
    </source>
</evidence>
<feature type="region of interest" description="Disordered" evidence="7">
    <location>
        <begin position="71"/>
        <end position="117"/>
    </location>
</feature>
<dbReference type="InterPro" id="IPR001356">
    <property type="entry name" value="HD"/>
</dbReference>
<feature type="compositionally biased region" description="Low complexity" evidence="7">
    <location>
        <begin position="76"/>
        <end position="99"/>
    </location>
</feature>
<protein>
    <submittedName>
        <fullName evidence="9">Putative DUX4 protein</fullName>
    </submittedName>
</protein>
<evidence type="ECO:0000256" key="6">
    <source>
        <dbReference type="RuleBase" id="RU000682"/>
    </source>
</evidence>
<accession>A7E3J7</accession>
<organism evidence="9">
    <name type="scientific">Loxodonta africana</name>
    <name type="common">African elephant</name>
    <dbReference type="NCBI Taxonomy" id="9785"/>
    <lineage>
        <taxon>Eukaryota</taxon>
        <taxon>Metazoa</taxon>
        <taxon>Chordata</taxon>
        <taxon>Craniata</taxon>
        <taxon>Vertebrata</taxon>
        <taxon>Euteleostomi</taxon>
        <taxon>Mammalia</taxon>
        <taxon>Eutheria</taxon>
        <taxon>Afrotheria</taxon>
        <taxon>Proboscidea</taxon>
        <taxon>Elephantidae</taxon>
        <taxon>Loxodonta</taxon>
    </lineage>
</organism>
<dbReference type="GO" id="GO:0000981">
    <property type="term" value="F:DNA-binding transcription factor activity, RNA polymerase II-specific"/>
    <property type="evidence" value="ECO:0007669"/>
    <property type="project" value="TreeGrafter"/>
</dbReference>
<feature type="DNA-binding region" description="Homeobox" evidence="5">
    <location>
        <begin position="105"/>
        <end position="164"/>
    </location>
</feature>
<dbReference type="GO" id="GO:0005634">
    <property type="term" value="C:nucleus"/>
    <property type="evidence" value="ECO:0007669"/>
    <property type="project" value="UniProtKB-SubCell"/>
</dbReference>
<feature type="domain" description="Homeobox" evidence="8">
    <location>
        <begin position="13"/>
        <end position="73"/>
    </location>
</feature>
<dbReference type="PROSITE" id="PS50071">
    <property type="entry name" value="HOMEOBOX_2"/>
    <property type="match status" value="2"/>
</dbReference>
<keyword evidence="4 5" id="KW-0539">Nucleus</keyword>
<sequence>MDPTSAPSRSQNPRGRRERLVLKPSQRESLRASFEQNPYPGITTREELARETGIAEDRIQTWFANRRAGLLRKSRSASGQASEEEPSQGQGEPQPWSPENFPKAARRKRTAITTSQTSLLVEAFEENRYPGNEAKEELAQRTGLPRSRIHVWFQNRRARKPVQSASAPPKSLAESSTHAATLPLDQSDPSSVQSTYPLGPPSHPSSSNQAILPVLTESRPPFLPSEPSQGCAGQAPGAMMDQPALTVNTAETSHAPGTQLNQLPTGPTVGERLSDPQAPFWPQHPGNYQHRHQHAVSAGWLAQDPSRPDNSKTQWQVPAQQVTAPFTQWGCEVAQAGTARWEPSQETLQQPGHSEAHLWPEPAQSARGSSRPPDQDCQEIESLLDELLSAPELQGKSQSFLNADPQQEDPPQLQLSLGDLDFRALLDALQD</sequence>
<dbReference type="CDD" id="cd00086">
    <property type="entry name" value="homeodomain"/>
    <property type="match status" value="2"/>
</dbReference>
<gene>
    <name evidence="9" type="primary">d4z4</name>
</gene>
<feature type="compositionally biased region" description="Polar residues" evidence="7">
    <location>
        <begin position="187"/>
        <end position="196"/>
    </location>
</feature>
<dbReference type="EMBL" id="BN000989">
    <property type="protein sequence ID" value="CAL48382.1"/>
    <property type="molecule type" value="Genomic_DNA"/>
</dbReference>
<keyword evidence="3 5" id="KW-0371">Homeobox</keyword>
<feature type="compositionally biased region" description="Polar residues" evidence="7">
    <location>
        <begin position="1"/>
        <end position="13"/>
    </location>
</feature>
<feature type="region of interest" description="Disordered" evidence="7">
    <location>
        <begin position="155"/>
        <end position="209"/>
    </location>
</feature>
<dbReference type="InterPro" id="IPR009057">
    <property type="entry name" value="Homeodomain-like_sf"/>
</dbReference>
<evidence type="ECO:0000256" key="1">
    <source>
        <dbReference type="ARBA" id="ARBA00004123"/>
    </source>
</evidence>
<dbReference type="SUPFAM" id="SSF46689">
    <property type="entry name" value="Homeodomain-like"/>
    <property type="match status" value="2"/>
</dbReference>
<evidence type="ECO:0000313" key="9">
    <source>
        <dbReference type="EMBL" id="CAL48382.1"/>
    </source>
</evidence>
<dbReference type="PANTHER" id="PTHR46123">
    <property type="entry name" value="MIX-TYPE HOMEOBOX GENE 1-RELATED"/>
    <property type="match status" value="1"/>
</dbReference>
<dbReference type="PANTHER" id="PTHR46123:SF4">
    <property type="entry name" value="MIX-TYPE HOMEOBOX GENE 1-RELATED"/>
    <property type="match status" value="1"/>
</dbReference>